<proteinExistence type="predicted"/>
<dbReference type="Gene3D" id="3.30.40.10">
    <property type="entry name" value="Zinc/RING finger domain, C3HC4 (zinc finger)"/>
    <property type="match status" value="1"/>
</dbReference>
<dbReference type="InterPro" id="IPR013083">
    <property type="entry name" value="Znf_RING/FYVE/PHD"/>
</dbReference>
<dbReference type="AlphaFoldDB" id="D7LK08"/>
<sequence length="301" mass="34455">METTSFLQHKSQISESKSVITNTKETRQFISIKATNRLNLFHQHIMRLIEKKKTKDGGNKASQLLLYEPEAAEHKTGHRRYRRCQAKARLAGKTNRLKFPLSKLLKRTKTVAAFNLEEDMRRHQIKTASNRDKKLKNIGTMQKLACLNHITLVSLSIIWNERFIVDNWDIPASKLIKRSGVVLTFEPEFEEVKCQVYGTSKPCQTRGCSHFLCDSCDKAYVDGGIKAGELNIKCPLMTCEKMIAPSQFVNLVSPDDKNNRRRGLLRSYARSRHVNRFATVYSRSFSTNSKGLFPIFGVTRG</sequence>
<organism evidence="2">
    <name type="scientific">Arabidopsis lyrata subsp. lyrata</name>
    <name type="common">Lyre-leaved rock-cress</name>
    <dbReference type="NCBI Taxonomy" id="81972"/>
    <lineage>
        <taxon>Eukaryota</taxon>
        <taxon>Viridiplantae</taxon>
        <taxon>Streptophyta</taxon>
        <taxon>Embryophyta</taxon>
        <taxon>Tracheophyta</taxon>
        <taxon>Spermatophyta</taxon>
        <taxon>Magnoliopsida</taxon>
        <taxon>eudicotyledons</taxon>
        <taxon>Gunneridae</taxon>
        <taxon>Pentapetalae</taxon>
        <taxon>rosids</taxon>
        <taxon>malvids</taxon>
        <taxon>Brassicales</taxon>
        <taxon>Brassicaceae</taxon>
        <taxon>Camelineae</taxon>
        <taxon>Arabidopsis</taxon>
    </lineage>
</organism>
<keyword evidence="2" id="KW-1185">Reference proteome</keyword>
<dbReference type="Proteomes" id="UP000008694">
    <property type="component" value="Unassembled WGS sequence"/>
</dbReference>
<accession>D7LK08</accession>
<dbReference type="SUPFAM" id="SSF57850">
    <property type="entry name" value="RING/U-box"/>
    <property type="match status" value="1"/>
</dbReference>
<evidence type="ECO:0000313" key="2">
    <source>
        <dbReference type="Proteomes" id="UP000008694"/>
    </source>
</evidence>
<reference evidence="2" key="1">
    <citation type="journal article" date="2011" name="Nat. Genet.">
        <title>The Arabidopsis lyrata genome sequence and the basis of rapid genome size change.</title>
        <authorList>
            <person name="Hu T.T."/>
            <person name="Pattyn P."/>
            <person name="Bakker E.G."/>
            <person name="Cao J."/>
            <person name="Cheng J.-F."/>
            <person name="Clark R.M."/>
            <person name="Fahlgren N."/>
            <person name="Fawcett J.A."/>
            <person name="Grimwood J."/>
            <person name="Gundlach H."/>
            <person name="Haberer G."/>
            <person name="Hollister J.D."/>
            <person name="Ossowski S."/>
            <person name="Ottilar R.P."/>
            <person name="Salamov A.A."/>
            <person name="Schneeberger K."/>
            <person name="Spannagl M."/>
            <person name="Wang X."/>
            <person name="Yang L."/>
            <person name="Nasrallah M.E."/>
            <person name="Bergelson J."/>
            <person name="Carrington J.C."/>
            <person name="Gaut B.S."/>
            <person name="Schmutz J."/>
            <person name="Mayer K.F.X."/>
            <person name="Van de Peer Y."/>
            <person name="Grigoriev I.V."/>
            <person name="Nordborg M."/>
            <person name="Weigel D."/>
            <person name="Guo Y.-L."/>
        </authorList>
    </citation>
    <scope>NUCLEOTIDE SEQUENCE [LARGE SCALE GENOMIC DNA]</scope>
    <source>
        <strain evidence="2">cv. MN47</strain>
    </source>
</reference>
<name>D7LK08_ARALL</name>
<dbReference type="HOGENOM" id="CLU_925430_0_0_1"/>
<gene>
    <name evidence="1" type="ORF">ARALYDRAFT_670275</name>
</gene>
<evidence type="ECO:0000313" key="1">
    <source>
        <dbReference type="EMBL" id="EFH56300.1"/>
    </source>
</evidence>
<dbReference type="Gramene" id="Al_scaffold_0004_2994">
    <property type="protein sequence ID" value="Al_scaffold_0004_2994"/>
    <property type="gene ID" value="Al_scaffold_0004_2994"/>
</dbReference>
<dbReference type="EMBL" id="GL348716">
    <property type="protein sequence ID" value="EFH56300.1"/>
    <property type="molecule type" value="Genomic_DNA"/>
</dbReference>
<protein>
    <submittedName>
        <fullName evidence="1">Predicted protein</fullName>
    </submittedName>
</protein>